<protein>
    <submittedName>
        <fullName evidence="1">Uncharacterized protein</fullName>
    </submittedName>
</protein>
<evidence type="ECO:0000313" key="1">
    <source>
        <dbReference type="EMBL" id="VFK00189.1"/>
    </source>
</evidence>
<sequence length="57" mass="6689">MELNSTKKWKLEVSNYGRDRIVITIAGNWRALLKRIKLIKKLRLGSFKNFLISKVVT</sequence>
<proteinExistence type="predicted"/>
<organism evidence="1">
    <name type="scientific">Candidatus Kentrum sp. LFY</name>
    <dbReference type="NCBI Taxonomy" id="2126342"/>
    <lineage>
        <taxon>Bacteria</taxon>
        <taxon>Pseudomonadati</taxon>
        <taxon>Pseudomonadota</taxon>
        <taxon>Gammaproteobacteria</taxon>
        <taxon>Candidatus Kentrum</taxon>
    </lineage>
</organism>
<reference evidence="1" key="1">
    <citation type="submission" date="2019-02" db="EMBL/GenBank/DDBJ databases">
        <authorList>
            <person name="Gruber-Vodicka R. H."/>
            <person name="Seah K. B. B."/>
        </authorList>
    </citation>
    <scope>NUCLEOTIDE SEQUENCE</scope>
    <source>
        <strain evidence="1">BECK_M6</strain>
    </source>
</reference>
<dbReference type="EMBL" id="CAADFH010000113">
    <property type="protein sequence ID" value="VFK00189.1"/>
    <property type="molecule type" value="Genomic_DNA"/>
</dbReference>
<accession>A0A450V5X6</accession>
<gene>
    <name evidence="1" type="ORF">BECKLFY1418A_GA0070994_11135</name>
</gene>
<name>A0A450V5X6_9GAMM</name>
<dbReference type="AlphaFoldDB" id="A0A450V5X6"/>